<feature type="transmembrane region" description="Helical" evidence="1">
    <location>
        <begin position="7"/>
        <end position="33"/>
    </location>
</feature>
<dbReference type="AlphaFoldDB" id="A0A410H5C8"/>
<sequence>MKKMFELIISISYSAAALVLFAMAFTTIGWSIYEVVSEVDNDNLLDGEFVSMMLQAVGATVISVAIIDVAKYMIEEEVFRNKELRSPVEARQTITKVIVILSIAVGIEGLVFIFKAGIQDITLLVYPTTLVLAAVVLIVGLGVYQKLSATVEKET</sequence>
<keyword evidence="3" id="KW-1185">Reference proteome</keyword>
<feature type="transmembrane region" description="Helical" evidence="1">
    <location>
        <begin position="94"/>
        <end position="118"/>
    </location>
</feature>
<keyword evidence="1" id="KW-0472">Membrane</keyword>
<dbReference type="Proteomes" id="UP000285478">
    <property type="component" value="Chromosome"/>
</dbReference>
<evidence type="ECO:0000256" key="1">
    <source>
        <dbReference type="SAM" id="Phobius"/>
    </source>
</evidence>
<reference evidence="2 3" key="1">
    <citation type="journal article" date="2018" name="Environ. Microbiol.">
        <title>Genomes of ubiquitous marine and hypersaline Hydrogenovibrio, Thiomicrorhabdus and Thiomicrospira spp. encode a diversity of mechanisms to sustain chemolithoautotrophy in heterogeneous environments.</title>
        <authorList>
            <person name="Scott K.M."/>
            <person name="Williams J."/>
            <person name="Porter C.M.B."/>
            <person name="Russel S."/>
            <person name="Harmer T.L."/>
            <person name="Paul J.H."/>
            <person name="Antonen K.M."/>
            <person name="Bridges M.K."/>
            <person name="Camper G.J."/>
            <person name="Campla C.K."/>
            <person name="Casella L.G."/>
            <person name="Chase E."/>
            <person name="Conrad J.W."/>
            <person name="Cruz M.C."/>
            <person name="Dunlap D.S."/>
            <person name="Duran L."/>
            <person name="Fahsbender E.M."/>
            <person name="Goldsmith D.B."/>
            <person name="Keeley R.F."/>
            <person name="Kondoff M.R."/>
            <person name="Kussy B.I."/>
            <person name="Lane M.K."/>
            <person name="Lawler S."/>
            <person name="Leigh B.A."/>
            <person name="Lewis C."/>
            <person name="Lostal L.M."/>
            <person name="Marking D."/>
            <person name="Mancera P.A."/>
            <person name="McClenthan E.C."/>
            <person name="McIntyre E.A."/>
            <person name="Mine J.A."/>
            <person name="Modi S."/>
            <person name="Moore B.D."/>
            <person name="Morgan W.A."/>
            <person name="Nelson K.M."/>
            <person name="Nguyen K.N."/>
            <person name="Ogburn N."/>
            <person name="Parrino D.G."/>
            <person name="Pedapudi A.D."/>
            <person name="Pelham R.P."/>
            <person name="Preece A.M."/>
            <person name="Rampersad E.A."/>
            <person name="Richardson J.C."/>
            <person name="Rodgers C.M."/>
            <person name="Schaffer B.L."/>
            <person name="Sheridan N.E."/>
            <person name="Solone M.R."/>
            <person name="Staley Z.R."/>
            <person name="Tabuchi M."/>
            <person name="Waide R.J."/>
            <person name="Wanjugi P.W."/>
            <person name="Young S."/>
            <person name="Clum A."/>
            <person name="Daum C."/>
            <person name="Huntemann M."/>
            <person name="Ivanova N."/>
            <person name="Kyrpides N."/>
            <person name="Mikhailova N."/>
            <person name="Palaniappan K."/>
            <person name="Pillay M."/>
            <person name="Reddy T.B.K."/>
            <person name="Shapiro N."/>
            <person name="Stamatis D."/>
            <person name="Varghese N."/>
            <person name="Woyke T."/>
            <person name="Boden R."/>
            <person name="Freyermuth S.K."/>
            <person name="Kerfeld C.A."/>
        </authorList>
    </citation>
    <scope>NUCLEOTIDE SEQUENCE [LARGE SCALE GENOMIC DNA]</scope>
    <source>
        <strain evidence="2 3">JR-2</strain>
    </source>
</reference>
<proteinExistence type="predicted"/>
<evidence type="ECO:0000313" key="3">
    <source>
        <dbReference type="Proteomes" id="UP000285478"/>
    </source>
</evidence>
<keyword evidence="1" id="KW-0812">Transmembrane</keyword>
<name>A0A410H5C8_9GAMM</name>
<feature type="transmembrane region" description="Helical" evidence="1">
    <location>
        <begin position="53"/>
        <end position="74"/>
    </location>
</feature>
<dbReference type="RefSeq" id="WP_029938884.1">
    <property type="nucleotide sequence ID" value="NZ_CP035033.1"/>
</dbReference>
<feature type="transmembrane region" description="Helical" evidence="1">
    <location>
        <begin position="124"/>
        <end position="144"/>
    </location>
</feature>
<gene>
    <name evidence="2" type="ORF">EPV75_10650</name>
</gene>
<evidence type="ECO:0008006" key="4">
    <source>
        <dbReference type="Google" id="ProtNLM"/>
    </source>
</evidence>
<dbReference type="EMBL" id="CP035033">
    <property type="protein sequence ID" value="QAB16096.1"/>
    <property type="molecule type" value="Genomic_DNA"/>
</dbReference>
<organism evidence="2 3">
    <name type="scientific">Hydrogenovibrio thermophilus</name>
    <dbReference type="NCBI Taxonomy" id="265883"/>
    <lineage>
        <taxon>Bacteria</taxon>
        <taxon>Pseudomonadati</taxon>
        <taxon>Pseudomonadota</taxon>
        <taxon>Gammaproteobacteria</taxon>
        <taxon>Thiotrichales</taxon>
        <taxon>Piscirickettsiaceae</taxon>
        <taxon>Hydrogenovibrio</taxon>
    </lineage>
</organism>
<accession>A0A410H5C8</accession>
<evidence type="ECO:0000313" key="2">
    <source>
        <dbReference type="EMBL" id="QAB16096.1"/>
    </source>
</evidence>
<protein>
    <recommendedName>
        <fullName evidence="4">GNAT family acetyltransferase</fullName>
    </recommendedName>
</protein>
<keyword evidence="1" id="KW-1133">Transmembrane helix</keyword>
<dbReference type="KEGG" id="htr:EPV75_10650"/>